<dbReference type="SUPFAM" id="SSF52949">
    <property type="entry name" value="Macro domain-like"/>
    <property type="match status" value="1"/>
</dbReference>
<dbReference type="InterPro" id="IPR043472">
    <property type="entry name" value="Macro_dom-like"/>
</dbReference>
<evidence type="ECO:0000259" key="2">
    <source>
        <dbReference type="PROSITE" id="PS51154"/>
    </source>
</evidence>
<organism evidence="3 4">
    <name type="scientific">Thalassolituus maritimus</name>
    <dbReference type="NCBI Taxonomy" id="484498"/>
    <lineage>
        <taxon>Bacteria</taxon>
        <taxon>Pseudomonadati</taxon>
        <taxon>Pseudomonadota</taxon>
        <taxon>Gammaproteobacteria</taxon>
        <taxon>Oceanospirillales</taxon>
        <taxon>Oceanospirillaceae</taxon>
        <taxon>Thalassolituus</taxon>
    </lineage>
</organism>
<dbReference type="SMART" id="SM00506">
    <property type="entry name" value="A1pp"/>
    <property type="match status" value="1"/>
</dbReference>
<protein>
    <submittedName>
        <fullName evidence="3">O-acetyl-ADP-ribose deacetylase (Regulator of RNase III), contains Macro domain</fullName>
    </submittedName>
</protein>
<feature type="domain" description="Macro" evidence="2">
    <location>
        <begin position="1"/>
        <end position="157"/>
    </location>
</feature>
<dbReference type="RefSeq" id="WP_076517241.1">
    <property type="nucleotide sequence ID" value="NZ_FTOH01000009.1"/>
</dbReference>
<reference evidence="4" key="1">
    <citation type="submission" date="2017-01" db="EMBL/GenBank/DDBJ databases">
        <authorList>
            <person name="Varghese N."/>
            <person name="Submissions S."/>
        </authorList>
    </citation>
    <scope>NUCLEOTIDE SEQUENCE [LARGE SCALE GENOMIC DNA]</scope>
    <source>
        <strain evidence="4">DSM 24913</strain>
    </source>
</reference>
<name>A0A1N7PFG9_9GAMM</name>
<proteinExistence type="predicted"/>
<dbReference type="Gene3D" id="3.40.220.10">
    <property type="entry name" value="Leucine Aminopeptidase, subunit E, domain 1"/>
    <property type="match status" value="1"/>
</dbReference>
<dbReference type="PANTHER" id="PTHR12521:SF0">
    <property type="entry name" value="ADP-RIBOSE GLYCOHYDROLASE OARD1"/>
    <property type="match status" value="1"/>
</dbReference>
<accession>A0A1N7PFG9</accession>
<dbReference type="PROSITE" id="PS51154">
    <property type="entry name" value="MACRO"/>
    <property type="match status" value="1"/>
</dbReference>
<dbReference type="OrthoDB" id="9780211at2"/>
<dbReference type="EMBL" id="FTOH01000009">
    <property type="protein sequence ID" value="SIT09395.1"/>
    <property type="molecule type" value="Genomic_DNA"/>
</dbReference>
<dbReference type="InterPro" id="IPR050892">
    <property type="entry name" value="ADP-ribose_metab_enzymes"/>
</dbReference>
<comment type="catalytic activity">
    <reaction evidence="1">
        <text>an N-(ADP-alpha-D-ribosyl)-thymidine in DNA + H2O = a thymidine in DNA + ADP-D-ribose</text>
        <dbReference type="Rhea" id="RHEA:71655"/>
        <dbReference type="Rhea" id="RHEA-COMP:13556"/>
        <dbReference type="Rhea" id="RHEA-COMP:18051"/>
        <dbReference type="ChEBI" id="CHEBI:15377"/>
        <dbReference type="ChEBI" id="CHEBI:57967"/>
        <dbReference type="ChEBI" id="CHEBI:137386"/>
        <dbReference type="ChEBI" id="CHEBI:191199"/>
    </reaction>
    <physiologicalReaction direction="left-to-right" evidence="1">
        <dbReference type="Rhea" id="RHEA:71656"/>
    </physiologicalReaction>
</comment>
<evidence type="ECO:0000313" key="4">
    <source>
        <dbReference type="Proteomes" id="UP000185639"/>
    </source>
</evidence>
<gene>
    <name evidence="3" type="ORF">SAMN05421686_109155</name>
</gene>
<evidence type="ECO:0000256" key="1">
    <source>
        <dbReference type="ARBA" id="ARBA00035885"/>
    </source>
</evidence>
<evidence type="ECO:0000313" key="3">
    <source>
        <dbReference type="EMBL" id="SIT09395.1"/>
    </source>
</evidence>
<dbReference type="InterPro" id="IPR002589">
    <property type="entry name" value="Macro_dom"/>
</dbReference>
<sequence>MTIHYLQGDATSPQVEGKVIIAHVCNDLGKWGRGFVLAISKKWKQPELQYKSLFSGSDTPKLGHVQFVEAGDDVVVANIIGQHGIRSPRNTTAPAPIRYDAVREGLEKIGELAVSQGCSVHMPRIGCGLAGGTWDQIEPLIEQTLVSMGVGVYVYDF</sequence>
<dbReference type="STRING" id="484498.SAMN05421686_109155"/>
<dbReference type="AlphaFoldDB" id="A0A1N7PFG9"/>
<dbReference type="GO" id="GO:0140291">
    <property type="term" value="P:peptidyl-glutamate ADP-deribosylation"/>
    <property type="evidence" value="ECO:0007669"/>
    <property type="project" value="TreeGrafter"/>
</dbReference>
<dbReference type="PANTHER" id="PTHR12521">
    <property type="entry name" value="PROTEIN C6ORF130"/>
    <property type="match status" value="1"/>
</dbReference>
<dbReference type="Proteomes" id="UP000185639">
    <property type="component" value="Unassembled WGS sequence"/>
</dbReference>
<keyword evidence="4" id="KW-1185">Reference proteome</keyword>